<dbReference type="EC" id="2.1.1.37" evidence="7"/>
<dbReference type="PROSITE" id="PS00094">
    <property type="entry name" value="C5_MTASE_1"/>
    <property type="match status" value="1"/>
</dbReference>
<evidence type="ECO:0000256" key="6">
    <source>
        <dbReference type="RuleBase" id="RU000416"/>
    </source>
</evidence>
<dbReference type="GO" id="GO:0032259">
    <property type="term" value="P:methylation"/>
    <property type="evidence" value="ECO:0007669"/>
    <property type="project" value="UniProtKB-KW"/>
</dbReference>
<feature type="active site" evidence="5">
    <location>
        <position position="133"/>
    </location>
</feature>
<gene>
    <name evidence="8" type="ORF">EDD71_1014</name>
</gene>
<evidence type="ECO:0000256" key="7">
    <source>
        <dbReference type="RuleBase" id="RU000417"/>
    </source>
</evidence>
<dbReference type="GO" id="GO:0003677">
    <property type="term" value="F:DNA binding"/>
    <property type="evidence" value="ECO:0007669"/>
    <property type="project" value="TreeGrafter"/>
</dbReference>
<evidence type="ECO:0000313" key="9">
    <source>
        <dbReference type="Proteomes" id="UP000295325"/>
    </source>
</evidence>
<evidence type="ECO:0000256" key="1">
    <source>
        <dbReference type="ARBA" id="ARBA00022603"/>
    </source>
</evidence>
<dbReference type="PANTHER" id="PTHR10629:SF52">
    <property type="entry name" value="DNA (CYTOSINE-5)-METHYLTRANSFERASE 1"/>
    <property type="match status" value="1"/>
</dbReference>
<dbReference type="PRINTS" id="PR00105">
    <property type="entry name" value="C5METTRFRASE"/>
</dbReference>
<dbReference type="Gene3D" id="3.90.120.10">
    <property type="entry name" value="DNA Methylase, subunit A, domain 2"/>
    <property type="match status" value="1"/>
</dbReference>
<dbReference type="PANTHER" id="PTHR10629">
    <property type="entry name" value="CYTOSINE-SPECIFIC METHYLTRANSFERASE"/>
    <property type="match status" value="1"/>
</dbReference>
<dbReference type="NCBIfam" id="TIGR00675">
    <property type="entry name" value="dcm"/>
    <property type="match status" value="1"/>
</dbReference>
<accession>A0A4R7KX46</accession>
<dbReference type="Proteomes" id="UP000295325">
    <property type="component" value="Unassembled WGS sequence"/>
</dbReference>
<comment type="caution">
    <text evidence="8">The sequence shown here is derived from an EMBL/GenBank/DDBJ whole genome shotgun (WGS) entry which is preliminary data.</text>
</comment>
<dbReference type="InterPro" id="IPR029063">
    <property type="entry name" value="SAM-dependent_MTases_sf"/>
</dbReference>
<name>A0A4R7KX46_9CLOT</name>
<sequence length="448" mass="52623">MIVVDLFSGAGGLTEGFVREGFEIVAHVEKERWACETLKTRICFHYLKSRNDLDLYYEYIRRSNDYKNIAQDRQIIFDKYPELKEKVESEVLNKTFGDPKEDPGATAKEEIIRLIEKNLKGRKVDVIIGGPPCQAYSLIGRGRMGRAAREDKRNFLFYYYRDVVEYFKPEVFIFENVPGILSAHNGRIFEVIREEFDTIGYNILSGVDEKDPRKNIVNASDLGVYQNRKRVILFGTRNNLKYPDFKKYAVKLNEVQSTRNAISDLPFLQPGEGNDYFWGEYENNDIKNLSEFQKLMREDSIGILHHMARRHQDRDRRIYQRAIEKAKIGEQLKYKDIPEEDSTHRNKEDFEDRYKVHWWEDVPHTIVAHIGKDGHYNIHPDINQLRSLTVREAARIQSFPDNYKFEGPRTWQYVQVGNAVPPLMSQAIAKAVKEECFNNPKYRIRSED</sequence>
<keyword evidence="4" id="KW-0680">Restriction system</keyword>
<keyword evidence="1 5" id="KW-0489">Methyltransferase</keyword>
<evidence type="ECO:0000256" key="4">
    <source>
        <dbReference type="ARBA" id="ARBA00022747"/>
    </source>
</evidence>
<dbReference type="GO" id="GO:0044027">
    <property type="term" value="P:negative regulation of gene expression via chromosomal CpG island methylation"/>
    <property type="evidence" value="ECO:0007669"/>
    <property type="project" value="TreeGrafter"/>
</dbReference>
<proteinExistence type="inferred from homology"/>
<evidence type="ECO:0000256" key="2">
    <source>
        <dbReference type="ARBA" id="ARBA00022679"/>
    </source>
</evidence>
<dbReference type="GO" id="GO:0003886">
    <property type="term" value="F:DNA (cytosine-5-)-methyltransferase activity"/>
    <property type="evidence" value="ECO:0007669"/>
    <property type="project" value="UniProtKB-EC"/>
</dbReference>
<dbReference type="GO" id="GO:0009307">
    <property type="term" value="P:DNA restriction-modification system"/>
    <property type="evidence" value="ECO:0007669"/>
    <property type="project" value="UniProtKB-KW"/>
</dbReference>
<dbReference type="InterPro" id="IPR001525">
    <property type="entry name" value="C5_MeTfrase"/>
</dbReference>
<protein>
    <recommendedName>
        <fullName evidence="7">Cytosine-specific methyltransferase</fullName>
        <ecNumber evidence="7">2.1.1.37</ecNumber>
    </recommendedName>
</protein>
<reference evidence="8 9" key="1">
    <citation type="submission" date="2019-03" db="EMBL/GenBank/DDBJ databases">
        <title>Genomic Encyclopedia of Type Strains, Phase IV (KMG-IV): sequencing the most valuable type-strain genomes for metagenomic binning, comparative biology and taxonomic classification.</title>
        <authorList>
            <person name="Goeker M."/>
        </authorList>
    </citation>
    <scope>NUCLEOTIDE SEQUENCE [LARGE SCALE GENOMIC DNA]</scope>
    <source>
        <strain evidence="8 9">DSM 24455</strain>
    </source>
</reference>
<dbReference type="Gene3D" id="3.40.50.150">
    <property type="entry name" value="Vaccinia Virus protein VP39"/>
    <property type="match status" value="1"/>
</dbReference>
<keyword evidence="3 5" id="KW-0949">S-adenosyl-L-methionine</keyword>
<keyword evidence="9" id="KW-1185">Reference proteome</keyword>
<organism evidence="8 9">
    <name type="scientific">Fonticella tunisiensis</name>
    <dbReference type="NCBI Taxonomy" id="1096341"/>
    <lineage>
        <taxon>Bacteria</taxon>
        <taxon>Bacillati</taxon>
        <taxon>Bacillota</taxon>
        <taxon>Clostridia</taxon>
        <taxon>Eubacteriales</taxon>
        <taxon>Clostridiaceae</taxon>
        <taxon>Fonticella</taxon>
    </lineage>
</organism>
<dbReference type="InterPro" id="IPR050390">
    <property type="entry name" value="C5-Methyltransferase"/>
</dbReference>
<dbReference type="InterPro" id="IPR018117">
    <property type="entry name" value="C5_DNA_meth_AS"/>
</dbReference>
<comment type="catalytic activity">
    <reaction evidence="7">
        <text>a 2'-deoxycytidine in DNA + S-adenosyl-L-methionine = a 5-methyl-2'-deoxycytidine in DNA + S-adenosyl-L-homocysteine + H(+)</text>
        <dbReference type="Rhea" id="RHEA:13681"/>
        <dbReference type="Rhea" id="RHEA-COMP:11369"/>
        <dbReference type="Rhea" id="RHEA-COMP:11370"/>
        <dbReference type="ChEBI" id="CHEBI:15378"/>
        <dbReference type="ChEBI" id="CHEBI:57856"/>
        <dbReference type="ChEBI" id="CHEBI:59789"/>
        <dbReference type="ChEBI" id="CHEBI:85452"/>
        <dbReference type="ChEBI" id="CHEBI:85454"/>
        <dbReference type="EC" id="2.1.1.37"/>
    </reaction>
</comment>
<dbReference type="OrthoDB" id="9813719at2"/>
<evidence type="ECO:0000256" key="5">
    <source>
        <dbReference type="PROSITE-ProRule" id="PRU01016"/>
    </source>
</evidence>
<dbReference type="RefSeq" id="WP_133626712.1">
    <property type="nucleotide sequence ID" value="NZ_SOAZ01000001.1"/>
</dbReference>
<dbReference type="SUPFAM" id="SSF53335">
    <property type="entry name" value="S-adenosyl-L-methionine-dependent methyltransferases"/>
    <property type="match status" value="1"/>
</dbReference>
<dbReference type="Pfam" id="PF00145">
    <property type="entry name" value="DNA_methylase"/>
    <property type="match status" value="2"/>
</dbReference>
<dbReference type="AlphaFoldDB" id="A0A4R7KX46"/>
<evidence type="ECO:0000313" key="8">
    <source>
        <dbReference type="EMBL" id="TDT63580.1"/>
    </source>
</evidence>
<keyword evidence="2 5" id="KW-0808">Transferase</keyword>
<comment type="similarity">
    <text evidence="5 6">Belongs to the class I-like SAM-binding methyltransferase superfamily. C5-methyltransferase family.</text>
</comment>
<dbReference type="EMBL" id="SOAZ01000001">
    <property type="protein sequence ID" value="TDT63580.1"/>
    <property type="molecule type" value="Genomic_DNA"/>
</dbReference>
<evidence type="ECO:0000256" key="3">
    <source>
        <dbReference type="ARBA" id="ARBA00022691"/>
    </source>
</evidence>
<dbReference type="PROSITE" id="PS51679">
    <property type="entry name" value="SAM_MT_C5"/>
    <property type="match status" value="1"/>
</dbReference>